<dbReference type="InterPro" id="IPR008737">
    <property type="entry name" value="DUF1758"/>
</dbReference>
<evidence type="ECO:0000313" key="4">
    <source>
        <dbReference type="WBParaSite" id="HCON_00109650-00001"/>
    </source>
</evidence>
<dbReference type="PANTHER" id="PTHR47331:SF5">
    <property type="entry name" value="RIBONUCLEASE H"/>
    <property type="match status" value="1"/>
</dbReference>
<dbReference type="SMART" id="SM00343">
    <property type="entry name" value="ZnF_C2HC"/>
    <property type="match status" value="3"/>
</dbReference>
<organism evidence="3 4">
    <name type="scientific">Haemonchus contortus</name>
    <name type="common">Barber pole worm</name>
    <dbReference type="NCBI Taxonomy" id="6289"/>
    <lineage>
        <taxon>Eukaryota</taxon>
        <taxon>Metazoa</taxon>
        <taxon>Ecdysozoa</taxon>
        <taxon>Nematoda</taxon>
        <taxon>Chromadorea</taxon>
        <taxon>Rhabditida</taxon>
        <taxon>Rhabditina</taxon>
        <taxon>Rhabditomorpha</taxon>
        <taxon>Strongyloidea</taxon>
        <taxon>Trichostrongylidae</taxon>
        <taxon>Haemonchus</taxon>
    </lineage>
</organism>
<dbReference type="WBParaSite" id="HCON_00109650-00001">
    <property type="protein sequence ID" value="HCON_00109650-00001"/>
    <property type="gene ID" value="HCON_00109650"/>
</dbReference>
<name>A0A7I4YLR9_HAECO</name>
<dbReference type="InterPro" id="IPR005312">
    <property type="entry name" value="DUF1759"/>
</dbReference>
<feature type="domain" description="Peptidase A2" evidence="2">
    <location>
        <begin position="576"/>
        <end position="591"/>
    </location>
</feature>
<dbReference type="PROSITE" id="PS00141">
    <property type="entry name" value="ASP_PROTEASE"/>
    <property type="match status" value="1"/>
</dbReference>
<dbReference type="SUPFAM" id="SSF56672">
    <property type="entry name" value="DNA/RNA polymerases"/>
    <property type="match status" value="1"/>
</dbReference>
<dbReference type="GO" id="GO:0006508">
    <property type="term" value="P:proteolysis"/>
    <property type="evidence" value="ECO:0007669"/>
    <property type="project" value="InterPro"/>
</dbReference>
<dbReference type="OrthoDB" id="5864674at2759"/>
<dbReference type="InterPro" id="IPR036875">
    <property type="entry name" value="Znf_CCHC_sf"/>
</dbReference>
<dbReference type="Pfam" id="PF03564">
    <property type="entry name" value="DUF1759"/>
    <property type="match status" value="1"/>
</dbReference>
<dbReference type="InterPro" id="IPR001878">
    <property type="entry name" value="Znf_CCHC"/>
</dbReference>
<dbReference type="InterPro" id="IPR043128">
    <property type="entry name" value="Rev_trsase/Diguanyl_cyclase"/>
</dbReference>
<dbReference type="Pfam" id="PF00078">
    <property type="entry name" value="RVT_1"/>
    <property type="match status" value="1"/>
</dbReference>
<reference evidence="4" key="1">
    <citation type="submission" date="2020-12" db="UniProtKB">
        <authorList>
            <consortium name="WormBaseParasite"/>
        </authorList>
    </citation>
    <scope>IDENTIFICATION</scope>
    <source>
        <strain evidence="4">MHco3</strain>
    </source>
</reference>
<dbReference type="CDD" id="cd01644">
    <property type="entry name" value="RT_pepA17"/>
    <property type="match status" value="1"/>
</dbReference>
<dbReference type="AlphaFoldDB" id="A0A7I4YLR9"/>
<dbReference type="GO" id="GO:0005737">
    <property type="term" value="C:cytoplasm"/>
    <property type="evidence" value="ECO:0007669"/>
    <property type="project" value="UniProtKB-ARBA"/>
</dbReference>
<dbReference type="PROSITE" id="PS50175">
    <property type="entry name" value="ASP_PROT_RETROV"/>
    <property type="match status" value="1"/>
</dbReference>
<dbReference type="InterPro" id="IPR001969">
    <property type="entry name" value="Aspartic_peptidase_AS"/>
</dbReference>
<sequence>MSEMPESANLAGTLSDLDDRATVRGRDAKALRDTTVLAVVEVRYEARDGATKLAQAIKEARLIHTGPRVYGASAVVKKNGHDSLNKARNADEDHRTLSAILEDVPGKIEASEKEFGEDTHSRKIQLIKLKKTIEVACTSVENALNAYTSVADTLDRENPQGDAIFDKISSNASIAQDLILRAENSQIELEMALEELSMDTKACDDLQAAPMQLAPIPIPKFSGKVWEWESFWNAFDYSVHSRKMGDIYKMNYLMESLEGEAKKSVKRFQISGSTYTMAITHLKRKFGNPQLLLEELAKQLEGCRASTTRVEDQMTLYEEISSILNQMALKGECLDTVVLQKQVLSKFSDRVQRHVLRKKHEQTASEPWTTEMLLSHINDFLDTEVEIKRYIQEQIQEQPCKPSQNNIVKKTTAIPIGKERIHTCFYCKRYDHSQKYCPEFGTQEQRLEHMKRFSLCMNCGGTNHIARACTKGACRLCHQKGHHTSICPQTIRSTVQSPMHSQRKPATAAEYPKPPAQRKTRQHFVSSTPNEDDDDEDNVEAITCMKTTSSASKTKQCVLVGEAQVFNVTTRALETIHILLDTGADRSFISEGLACRLQLETTHTVRLSVNTFGNQKSREMDCGVTDLQLFDHEGKPHWFQVTRIHHITESLQRNELTYEDKHYIAENKIKLSVSQDFQEVRPEVLLGCSDAFSLIDREDQSSKVLPSGLRLIPSRLGYLITGPVDNYVSNIAIKTTPSSAIHESNQKWDEFLALQNSGIQEFTGTKSQELEMENDKVWRNFKATIEHHKDGYYVQLPWKEEAVFLPDNKLIAYKRLCLNLSKLQATPDILRQYHQTFKEQLNKGIIEEVDICQPPTGKIVHYLSHQAVITPAKEFTKLRVVFDASAHFKGHPSLNDVLHQGPVILPLMRDMLLRFRIGNIAMIADVEKAFLQIRLKREDRDATRCLWVKDPTKPPTETNLVEYRFTRVTFGLNCSPFLLAGTIKYHLQENTLHKELAKEVYRNVYVDNVILTASTEEEAIEKYRKSKAIFAEMNMNLRGYLTNNENVNKVISSHDKSMHRVTKVLGVC</sequence>
<evidence type="ECO:0000256" key="1">
    <source>
        <dbReference type="SAM" id="MobiDB-lite"/>
    </source>
</evidence>
<dbReference type="GO" id="GO:0003676">
    <property type="term" value="F:nucleic acid binding"/>
    <property type="evidence" value="ECO:0007669"/>
    <property type="project" value="InterPro"/>
</dbReference>
<dbReference type="Gene3D" id="3.10.10.10">
    <property type="entry name" value="HIV Type 1 Reverse Transcriptase, subunit A, domain 1"/>
    <property type="match status" value="1"/>
</dbReference>
<dbReference type="GO" id="GO:0019899">
    <property type="term" value="F:enzyme binding"/>
    <property type="evidence" value="ECO:0007669"/>
    <property type="project" value="UniProtKB-ARBA"/>
</dbReference>
<dbReference type="InterPro" id="IPR000477">
    <property type="entry name" value="RT_dom"/>
</dbReference>
<dbReference type="PANTHER" id="PTHR47331">
    <property type="entry name" value="PHD-TYPE DOMAIN-CONTAINING PROTEIN"/>
    <property type="match status" value="1"/>
</dbReference>
<dbReference type="Proteomes" id="UP000025227">
    <property type="component" value="Unplaced"/>
</dbReference>
<dbReference type="InterPro" id="IPR043502">
    <property type="entry name" value="DNA/RNA_pol_sf"/>
</dbReference>
<evidence type="ECO:0000313" key="3">
    <source>
        <dbReference type="Proteomes" id="UP000025227"/>
    </source>
</evidence>
<keyword evidence="3" id="KW-1185">Reference proteome</keyword>
<accession>A0A7I4YLR9</accession>
<dbReference type="GO" id="GO:0008270">
    <property type="term" value="F:zinc ion binding"/>
    <property type="evidence" value="ECO:0007669"/>
    <property type="project" value="InterPro"/>
</dbReference>
<dbReference type="Gene3D" id="3.30.70.270">
    <property type="match status" value="1"/>
</dbReference>
<dbReference type="SUPFAM" id="SSF57756">
    <property type="entry name" value="Retrovirus zinc finger-like domains"/>
    <property type="match status" value="1"/>
</dbReference>
<dbReference type="GO" id="GO:0004190">
    <property type="term" value="F:aspartic-type endopeptidase activity"/>
    <property type="evidence" value="ECO:0007669"/>
    <property type="project" value="InterPro"/>
</dbReference>
<protein>
    <submittedName>
        <fullName evidence="4">Peptidase A2 domain-containing protein</fullName>
    </submittedName>
</protein>
<dbReference type="Gene3D" id="4.10.60.10">
    <property type="entry name" value="Zinc finger, CCHC-type"/>
    <property type="match status" value="1"/>
</dbReference>
<feature type="region of interest" description="Disordered" evidence="1">
    <location>
        <begin position="494"/>
        <end position="536"/>
    </location>
</feature>
<proteinExistence type="predicted"/>
<dbReference type="OMA" id="PRIVEWR"/>
<dbReference type="InterPro" id="IPR001995">
    <property type="entry name" value="Peptidase_A2_cat"/>
</dbReference>
<dbReference type="Pfam" id="PF05585">
    <property type="entry name" value="DUF1758"/>
    <property type="match status" value="1"/>
</dbReference>
<evidence type="ECO:0000259" key="2">
    <source>
        <dbReference type="PROSITE" id="PS50175"/>
    </source>
</evidence>